<feature type="transmembrane region" description="Helical" evidence="1">
    <location>
        <begin position="75"/>
        <end position="97"/>
    </location>
</feature>
<evidence type="ECO:0000313" key="4">
    <source>
        <dbReference type="Proteomes" id="UP000677436"/>
    </source>
</evidence>
<evidence type="ECO:0000256" key="1">
    <source>
        <dbReference type="SAM" id="Phobius"/>
    </source>
</evidence>
<accession>A0A8D5UCL9</accession>
<dbReference type="InterPro" id="IPR052710">
    <property type="entry name" value="CAAX_protease"/>
</dbReference>
<keyword evidence="1" id="KW-0812">Transmembrane</keyword>
<reference evidence="3" key="1">
    <citation type="journal article" date="2013" name="Int. J. Syst. Evol. Microbiol.">
        <title>Polycladomyces abyssicola gen. nov., sp. nov., a thermophilic filamentous bacterium isolated from hemipelagic sediment.</title>
        <authorList>
            <person name="Tsubouchi T."/>
            <person name="Shimane Y."/>
            <person name="Mori K."/>
            <person name="Usui K."/>
            <person name="Hiraki T."/>
            <person name="Tame A."/>
            <person name="Uematsu K."/>
            <person name="Maruyama T."/>
            <person name="Hatada Y."/>
        </authorList>
    </citation>
    <scope>NUCLEOTIDE SEQUENCE</scope>
    <source>
        <strain evidence="3">JIR-001</strain>
    </source>
</reference>
<dbReference type="EMBL" id="AP024601">
    <property type="protein sequence ID" value="BCU80248.1"/>
    <property type="molecule type" value="Genomic_DNA"/>
</dbReference>
<name>A0A8D5UCL9_9BACL</name>
<evidence type="ECO:0000259" key="2">
    <source>
        <dbReference type="Pfam" id="PF02517"/>
    </source>
</evidence>
<dbReference type="PANTHER" id="PTHR36435">
    <property type="entry name" value="SLR1288 PROTEIN"/>
    <property type="match status" value="1"/>
</dbReference>
<dbReference type="InterPro" id="IPR003675">
    <property type="entry name" value="Rce1/LyrA-like_dom"/>
</dbReference>
<reference evidence="3" key="2">
    <citation type="journal article" date="2021" name="Microbiol. Resour. Announc.">
        <title>Complete Genome Sequence of Polycladomyces abyssicola JIR-001T, Isolated from Hemipelagic Sediment in Deep Seawater.</title>
        <authorList>
            <person name="Tsubouchi T."/>
            <person name="Kaneko Y."/>
        </authorList>
    </citation>
    <scope>NUCLEOTIDE SEQUENCE</scope>
    <source>
        <strain evidence="3">JIR-001</strain>
    </source>
</reference>
<feature type="transmembrane region" description="Helical" evidence="1">
    <location>
        <begin position="171"/>
        <end position="191"/>
    </location>
</feature>
<keyword evidence="1" id="KW-1133">Transmembrane helix</keyword>
<dbReference type="Proteomes" id="UP000677436">
    <property type="component" value="Chromosome"/>
</dbReference>
<organism evidence="3 4">
    <name type="scientific">Polycladomyces abyssicola</name>
    <dbReference type="NCBI Taxonomy" id="1125966"/>
    <lineage>
        <taxon>Bacteria</taxon>
        <taxon>Bacillati</taxon>
        <taxon>Bacillota</taxon>
        <taxon>Bacilli</taxon>
        <taxon>Bacillales</taxon>
        <taxon>Thermoactinomycetaceae</taxon>
        <taxon>Polycladomyces</taxon>
    </lineage>
</organism>
<protein>
    <recommendedName>
        <fullName evidence="2">CAAX prenyl protease 2/Lysostaphin resistance protein A-like domain-containing protein</fullName>
    </recommendedName>
</protein>
<dbReference type="GO" id="GO:0004175">
    <property type="term" value="F:endopeptidase activity"/>
    <property type="evidence" value="ECO:0007669"/>
    <property type="project" value="UniProtKB-ARBA"/>
</dbReference>
<proteinExistence type="predicted"/>
<feature type="transmembrane region" description="Helical" evidence="1">
    <location>
        <begin position="230"/>
        <end position="249"/>
    </location>
</feature>
<evidence type="ECO:0000313" key="3">
    <source>
        <dbReference type="EMBL" id="BCU80248.1"/>
    </source>
</evidence>
<dbReference type="PANTHER" id="PTHR36435:SF1">
    <property type="entry name" value="CAAX AMINO TERMINAL PROTEASE FAMILY PROTEIN"/>
    <property type="match status" value="1"/>
</dbReference>
<feature type="transmembrane region" description="Helical" evidence="1">
    <location>
        <begin position="109"/>
        <end position="127"/>
    </location>
</feature>
<feature type="transmembrane region" description="Helical" evidence="1">
    <location>
        <begin position="21"/>
        <end position="41"/>
    </location>
</feature>
<keyword evidence="1" id="KW-0472">Membrane</keyword>
<feature type="transmembrane region" description="Helical" evidence="1">
    <location>
        <begin position="139"/>
        <end position="159"/>
    </location>
</feature>
<dbReference type="GO" id="GO:0080120">
    <property type="term" value="P:CAAX-box protein maturation"/>
    <property type="evidence" value="ECO:0007669"/>
    <property type="project" value="UniProtKB-ARBA"/>
</dbReference>
<dbReference type="KEGG" id="pabs:JIR001_00310"/>
<feature type="transmembrane region" description="Helical" evidence="1">
    <location>
        <begin position="261"/>
        <end position="277"/>
    </location>
</feature>
<dbReference type="Pfam" id="PF02517">
    <property type="entry name" value="Rce1-like"/>
    <property type="match status" value="1"/>
</dbReference>
<gene>
    <name evidence="3" type="ORF">JIR001_00310</name>
</gene>
<feature type="transmembrane region" description="Helical" evidence="1">
    <location>
        <begin position="283"/>
        <end position="301"/>
    </location>
</feature>
<sequence length="326" mass="36774">MQTPMISTPPPIGPRSQKPSAKVQLISAWMLFLSFLTMIPMEYASLDWEKTSAGTWRIVEGDHLSLSLALAYGLWALWTVVGTGVFLIAGIVNRFAYERSHADITWRDLIYFLAWVQCLSLLLSLPFELFPGVGGSVSLLYPYLPHLIILGLGLILYRHRLHLLGFRRPNSYGWMVIVISLLYVVVFFQWIDQWVTHPVARYFSLELDSWREESISQGIRQAGTSGWGALAGQIVMLGMIGPIAEEMLFRGVLQEVLRRRLGVWVSVLLSSVLFALFHVDVALLAPLLVLGLILGSLKAVFRSLWAPILFHMINNTSSVIMELLHR</sequence>
<dbReference type="RefSeq" id="WP_212773658.1">
    <property type="nucleotide sequence ID" value="NZ_AP024601.1"/>
</dbReference>
<keyword evidence="4" id="KW-1185">Reference proteome</keyword>
<dbReference type="AlphaFoldDB" id="A0A8D5UCL9"/>
<feature type="domain" description="CAAX prenyl protease 2/Lysostaphin resistance protein A-like" evidence="2">
    <location>
        <begin position="231"/>
        <end position="316"/>
    </location>
</feature>